<comment type="subcellular location">
    <subcellularLocation>
        <location evidence="1">Cell membrane</location>
        <topology evidence="1">Lipid-anchor</topology>
        <topology evidence="1">GPI-anchor</topology>
    </subcellularLocation>
</comment>
<proteinExistence type="predicted"/>
<dbReference type="Gene3D" id="3.90.150.10">
    <property type="entry name" value="Variant Surface Glycoprotein, subunit A domain 1"/>
    <property type="match status" value="1"/>
</dbReference>
<evidence type="ECO:0000256" key="5">
    <source>
        <dbReference type="ARBA" id="ARBA00023180"/>
    </source>
</evidence>
<evidence type="ECO:0000313" key="9">
    <source>
        <dbReference type="EMBL" id="APD74513.1"/>
    </source>
</evidence>
<dbReference type="SUPFAM" id="SSF58087">
    <property type="entry name" value="Variant surface glycoprotein (N-terminal domain)"/>
    <property type="match status" value="1"/>
</dbReference>
<reference evidence="9" key="1">
    <citation type="submission" date="2016-08" db="EMBL/GenBank/DDBJ databases">
        <title>VSG repertoire of Trypanosoma brucei EATRO 1125.</title>
        <authorList>
            <person name="Cross G.A."/>
        </authorList>
    </citation>
    <scope>NUCLEOTIDE SEQUENCE</scope>
    <source>
        <strain evidence="9">EATRO 1125</strain>
    </source>
</reference>
<name>A0A1J0R9G7_9TRYP</name>
<evidence type="ECO:0000256" key="2">
    <source>
        <dbReference type="ARBA" id="ARBA00022475"/>
    </source>
</evidence>
<dbReference type="AlphaFoldDB" id="A0A1J0R9G7"/>
<keyword evidence="2" id="KW-1003">Cell membrane</keyword>
<dbReference type="Pfam" id="PF00913">
    <property type="entry name" value="Trypan_glycop"/>
    <property type="match status" value="1"/>
</dbReference>
<organism evidence="9">
    <name type="scientific">Trypanosoma brucei</name>
    <dbReference type="NCBI Taxonomy" id="5691"/>
    <lineage>
        <taxon>Eukaryota</taxon>
        <taxon>Discoba</taxon>
        <taxon>Euglenozoa</taxon>
        <taxon>Kinetoplastea</taxon>
        <taxon>Metakinetoplastina</taxon>
        <taxon>Trypanosomatida</taxon>
        <taxon>Trypanosomatidae</taxon>
        <taxon>Trypanosoma</taxon>
    </lineage>
</organism>
<keyword evidence="6" id="KW-0449">Lipoprotein</keyword>
<evidence type="ECO:0000256" key="4">
    <source>
        <dbReference type="ARBA" id="ARBA00023136"/>
    </source>
</evidence>
<evidence type="ECO:0000256" key="6">
    <source>
        <dbReference type="ARBA" id="ARBA00023288"/>
    </source>
</evidence>
<dbReference type="Gene3D" id="1.10.470.10">
    <property type="entry name" value="Variant Surface Glycoprotein, subunit A, domain 2"/>
    <property type="match status" value="1"/>
</dbReference>
<dbReference type="InterPro" id="IPR001812">
    <property type="entry name" value="Trypano_VSG_A_N_dom"/>
</dbReference>
<evidence type="ECO:0000259" key="8">
    <source>
        <dbReference type="Pfam" id="PF00913"/>
    </source>
</evidence>
<feature type="region of interest" description="Disordered" evidence="7">
    <location>
        <begin position="189"/>
        <end position="213"/>
    </location>
</feature>
<feature type="compositionally biased region" description="Basic and acidic residues" evidence="7">
    <location>
        <begin position="190"/>
        <end position="213"/>
    </location>
</feature>
<keyword evidence="5" id="KW-0325">Glycoprotein</keyword>
<evidence type="ECO:0000256" key="3">
    <source>
        <dbReference type="ARBA" id="ARBA00022622"/>
    </source>
</evidence>
<evidence type="ECO:0000256" key="7">
    <source>
        <dbReference type="SAM" id="MobiDB-lite"/>
    </source>
</evidence>
<accession>A0A1J0R9G7</accession>
<feature type="domain" description="Trypanosome variant surface glycoprotein A-type N-terminal" evidence="8">
    <location>
        <begin position="25"/>
        <end position="175"/>
    </location>
</feature>
<sequence length="292" mass="32762">MCRIKWKKMHIYAHIRRPPSIVGNRHQQKMLHGIFDFSTADEVHKNGLTTIEAASPKRQTDKLTTASLDVKAIKSGHKQSAQADEVSILKQAVNSSEAKKAIKKLLAATEKERKPGAHEEEAQQTVTTTFKASDKTLDNLWKKIKKESVVDIKQKLRKDTTIGDIDNAEDLRATIAIYNAAAKNTFQKLQQEKDSTKRDNSNSETKSDEQCKEHKDKGLCQEAGCKFDNSKHAGEKLFPDPEAKAVKNNDKDGKTVAAYTFTGKKQKKAKMAENGKVKIALITVLFYIINWL</sequence>
<evidence type="ECO:0000256" key="1">
    <source>
        <dbReference type="ARBA" id="ARBA00004609"/>
    </source>
</evidence>
<keyword evidence="3" id="KW-0336">GPI-anchor</keyword>
<dbReference type="GO" id="GO:0005886">
    <property type="term" value="C:plasma membrane"/>
    <property type="evidence" value="ECO:0007669"/>
    <property type="project" value="UniProtKB-SubCell"/>
</dbReference>
<protein>
    <submittedName>
        <fullName evidence="9">Variant surface glycoprotein 1125.3162</fullName>
    </submittedName>
</protein>
<dbReference type="EMBL" id="KX700557">
    <property type="protein sequence ID" value="APD74513.1"/>
    <property type="molecule type" value="Genomic_DNA"/>
</dbReference>
<dbReference type="GO" id="GO:0098552">
    <property type="term" value="C:side of membrane"/>
    <property type="evidence" value="ECO:0007669"/>
    <property type="project" value="UniProtKB-KW"/>
</dbReference>
<dbReference type="GO" id="GO:0042783">
    <property type="term" value="P:symbiont-mediated evasion of host immune response"/>
    <property type="evidence" value="ECO:0007669"/>
    <property type="project" value="InterPro"/>
</dbReference>
<keyword evidence="4" id="KW-0472">Membrane</keyword>